<dbReference type="RefSeq" id="WP_106381009.1">
    <property type="nucleotide sequence ID" value="NZ_NIGF01000020.1"/>
</dbReference>
<evidence type="ECO:0000256" key="4">
    <source>
        <dbReference type="ARBA" id="ARBA00022737"/>
    </source>
</evidence>
<evidence type="ECO:0000256" key="6">
    <source>
        <dbReference type="ARBA" id="ARBA00022801"/>
    </source>
</evidence>
<sequence length="517" mass="56378">MNCSAPSSVVSFSPASTERASTGISGLDDILGGGFPRHRLYLVQGDPGVGKTTLALQFLFEGVRVGEAGLYITLSETRDELMQVARSHGWDLDSISILEMDTADALSPDAQNTLFHPSEVELGETTAKILAETDRVKPARVVFDSLSEVRLLAGAGLRYRRHILALKQHFAQGGATVLFLDDLTASPERELQSLAHGVITLEHIKPEYGAERRRLFVNKMRGTKFRGGYHDFMIQVGGIAVFPRLVAAEHFDEFEREAVRSGLDSLDQLSGGGLLRGTSTLIMGAAGVGKTTLALQYLIASLRRGENAAFFAFGEGIDVIIARAKSMNIDLRTPIEEGKLLMHQVDPADLSPGEFAHRVRDAVENKGVKIVVIDSLNGYLYAMPEERYLILHMHELLTYLNQKGVVTILVTAQSGLMGSQIKSPIDMSYLADSVLLLRHFEALGVVRLAISMIKKRSGAHERSIRELFIEEKSVHVGPPLTNFRGILTGVPEFLGEDESLMAPQPSIAPDSARLAPA</sequence>
<accession>A0A2S8SPX0</accession>
<dbReference type="PROSITE" id="PS51146">
    <property type="entry name" value="KAIC"/>
    <property type="match status" value="2"/>
</dbReference>
<dbReference type="PROSITE" id="PS50162">
    <property type="entry name" value="RECA_2"/>
    <property type="match status" value="1"/>
</dbReference>
<dbReference type="GO" id="GO:0004674">
    <property type="term" value="F:protein serine/threonine kinase activity"/>
    <property type="evidence" value="ECO:0007669"/>
    <property type="project" value="UniProtKB-EC"/>
</dbReference>
<evidence type="ECO:0000256" key="5">
    <source>
        <dbReference type="ARBA" id="ARBA00022777"/>
    </source>
</evidence>
<feature type="domain" description="RecA family profile 1" evidence="7">
    <location>
        <begin position="16"/>
        <end position="57"/>
    </location>
</feature>
<keyword evidence="2" id="KW-0597">Phosphoprotein</keyword>
<dbReference type="Proteomes" id="UP000237684">
    <property type="component" value="Unassembled WGS sequence"/>
</dbReference>
<name>A0A2S8SPX0_9BACT</name>
<dbReference type="InterPro" id="IPR003593">
    <property type="entry name" value="AAA+_ATPase"/>
</dbReference>
<gene>
    <name evidence="9" type="ORF">B1R32_12014</name>
</gene>
<dbReference type="InterPro" id="IPR010624">
    <property type="entry name" value="KaiC_dom"/>
</dbReference>
<keyword evidence="4" id="KW-0677">Repeat</keyword>
<proteinExistence type="predicted"/>
<evidence type="ECO:0000259" key="7">
    <source>
        <dbReference type="PROSITE" id="PS50162"/>
    </source>
</evidence>
<dbReference type="InterPro" id="IPR020588">
    <property type="entry name" value="RecA_ATP-bd"/>
</dbReference>
<dbReference type="OrthoDB" id="9787927at2"/>
<evidence type="ECO:0000259" key="8">
    <source>
        <dbReference type="PROSITE" id="PS51146"/>
    </source>
</evidence>
<comment type="caution">
    <text evidence="9">The sequence shown here is derived from an EMBL/GenBank/DDBJ whole genome shotgun (WGS) entry which is preliminary data.</text>
</comment>
<dbReference type="GO" id="GO:0003677">
    <property type="term" value="F:DNA binding"/>
    <property type="evidence" value="ECO:0007669"/>
    <property type="project" value="InterPro"/>
</dbReference>
<keyword evidence="6" id="KW-0378">Hydrolase</keyword>
<keyword evidence="3" id="KW-0808">Transferase</keyword>
<reference evidence="9 10" key="1">
    <citation type="journal article" date="2018" name="Syst. Appl. Microbiol.">
        <title>Abditibacterium utsteinense sp. nov., the first cultivated member of candidate phylum FBP, isolated from ice-free Antarctic soil samples.</title>
        <authorList>
            <person name="Tahon G."/>
            <person name="Tytgat B."/>
            <person name="Lebbe L."/>
            <person name="Carlier A."/>
            <person name="Willems A."/>
        </authorList>
    </citation>
    <scope>NUCLEOTIDE SEQUENCE [LARGE SCALE GENOMIC DNA]</scope>
    <source>
        <strain evidence="9 10">LMG 29911</strain>
    </source>
</reference>
<dbReference type="CDD" id="cd19488">
    <property type="entry name" value="KaiC-like_N"/>
    <property type="match status" value="1"/>
</dbReference>
<keyword evidence="10" id="KW-1185">Reference proteome</keyword>
<dbReference type="Pfam" id="PF06745">
    <property type="entry name" value="ATPase"/>
    <property type="match status" value="2"/>
</dbReference>
<dbReference type="AlphaFoldDB" id="A0A2S8SPX0"/>
<evidence type="ECO:0000256" key="3">
    <source>
        <dbReference type="ARBA" id="ARBA00022679"/>
    </source>
</evidence>
<protein>
    <recommendedName>
        <fullName evidence="1">non-specific serine/threonine protein kinase</fullName>
        <ecNumber evidence="1">2.7.11.1</ecNumber>
    </recommendedName>
</protein>
<dbReference type="Gene3D" id="3.40.50.300">
    <property type="entry name" value="P-loop containing nucleotide triphosphate hydrolases"/>
    <property type="match status" value="2"/>
</dbReference>
<feature type="domain" description="KaiC" evidence="8">
    <location>
        <begin position="257"/>
        <end position="490"/>
    </location>
</feature>
<dbReference type="PIRSF" id="PIRSF039117">
    <property type="entry name" value="KaiC"/>
    <property type="match status" value="1"/>
</dbReference>
<dbReference type="EC" id="2.7.11.1" evidence="1"/>
<keyword evidence="5" id="KW-0418">Kinase</keyword>
<dbReference type="InterPro" id="IPR014774">
    <property type="entry name" value="KaiC-like_dom"/>
</dbReference>
<dbReference type="PANTHER" id="PTHR42926:SF1">
    <property type="entry name" value="CIRCADIAN CLOCK OSCILLATOR PROTEIN KAIC 1"/>
    <property type="match status" value="1"/>
</dbReference>
<dbReference type="GO" id="GO:0005524">
    <property type="term" value="F:ATP binding"/>
    <property type="evidence" value="ECO:0007669"/>
    <property type="project" value="InterPro"/>
</dbReference>
<dbReference type="PANTHER" id="PTHR42926">
    <property type="match status" value="1"/>
</dbReference>
<dbReference type="GO" id="GO:0006281">
    <property type="term" value="P:DNA repair"/>
    <property type="evidence" value="ECO:0007669"/>
    <property type="project" value="InterPro"/>
</dbReference>
<evidence type="ECO:0000256" key="2">
    <source>
        <dbReference type="ARBA" id="ARBA00022553"/>
    </source>
</evidence>
<dbReference type="GO" id="GO:0140664">
    <property type="term" value="F:ATP-dependent DNA damage sensor activity"/>
    <property type="evidence" value="ECO:0007669"/>
    <property type="project" value="InterPro"/>
</dbReference>
<dbReference type="SMART" id="SM00382">
    <property type="entry name" value="AAA"/>
    <property type="match status" value="2"/>
</dbReference>
<organism evidence="9 10">
    <name type="scientific">Abditibacterium utsteinense</name>
    <dbReference type="NCBI Taxonomy" id="1960156"/>
    <lineage>
        <taxon>Bacteria</taxon>
        <taxon>Pseudomonadati</taxon>
        <taxon>Abditibacteriota</taxon>
        <taxon>Abditibacteriia</taxon>
        <taxon>Abditibacteriales</taxon>
        <taxon>Abditibacteriaceae</taxon>
        <taxon>Abditibacterium</taxon>
    </lineage>
</organism>
<dbReference type="InterPro" id="IPR051347">
    <property type="entry name" value="Circadian_clock_KaiC-rel"/>
</dbReference>
<evidence type="ECO:0000256" key="1">
    <source>
        <dbReference type="ARBA" id="ARBA00012513"/>
    </source>
</evidence>
<dbReference type="EMBL" id="NIGF01000020">
    <property type="protein sequence ID" value="PQV62841.1"/>
    <property type="molecule type" value="Genomic_DNA"/>
</dbReference>
<dbReference type="InterPro" id="IPR030665">
    <property type="entry name" value="KaiC"/>
</dbReference>
<evidence type="ECO:0000313" key="9">
    <source>
        <dbReference type="EMBL" id="PQV62841.1"/>
    </source>
</evidence>
<feature type="domain" description="KaiC" evidence="8">
    <location>
        <begin position="18"/>
        <end position="255"/>
    </location>
</feature>
<dbReference type="InterPro" id="IPR027417">
    <property type="entry name" value="P-loop_NTPase"/>
</dbReference>
<dbReference type="InParanoid" id="A0A2S8SPX0"/>
<dbReference type="GO" id="GO:0016787">
    <property type="term" value="F:hydrolase activity"/>
    <property type="evidence" value="ECO:0007669"/>
    <property type="project" value="UniProtKB-KW"/>
</dbReference>
<dbReference type="SUPFAM" id="SSF52540">
    <property type="entry name" value="P-loop containing nucleoside triphosphate hydrolases"/>
    <property type="match status" value="2"/>
</dbReference>
<evidence type="ECO:0000313" key="10">
    <source>
        <dbReference type="Proteomes" id="UP000237684"/>
    </source>
</evidence>